<reference evidence="3 4" key="1">
    <citation type="submission" date="2022-01" db="EMBL/GenBank/DDBJ databases">
        <title>Labilibaculum sp. nov, a marine bacterium isolated from Antarctica.</title>
        <authorList>
            <person name="Dai W."/>
        </authorList>
    </citation>
    <scope>NUCLEOTIDE SEQUENCE [LARGE SCALE GENOMIC DNA]</scope>
    <source>
        <strain evidence="3 4">DW002</strain>
    </source>
</reference>
<keyword evidence="4" id="KW-1185">Reference proteome</keyword>
<evidence type="ECO:0000259" key="2">
    <source>
        <dbReference type="PROSITE" id="PS50268"/>
    </source>
</evidence>
<protein>
    <recommendedName>
        <fullName evidence="2">Cadherin domain-containing protein</fullName>
    </recommendedName>
</protein>
<keyword evidence="1" id="KW-0732">Signal</keyword>
<feature type="domain" description="Cadherin" evidence="2">
    <location>
        <begin position="106"/>
        <end position="209"/>
    </location>
</feature>
<dbReference type="PROSITE" id="PS50268">
    <property type="entry name" value="CADHERIN_2"/>
    <property type="match status" value="1"/>
</dbReference>
<proteinExistence type="predicted"/>
<evidence type="ECO:0000313" key="4">
    <source>
        <dbReference type="Proteomes" id="UP001528920"/>
    </source>
</evidence>
<evidence type="ECO:0000313" key="3">
    <source>
        <dbReference type="EMBL" id="MDE5418670.1"/>
    </source>
</evidence>
<accession>A0ABT5VTC3</accession>
<feature type="chain" id="PRO_5046154978" description="Cadherin domain-containing protein" evidence="1">
    <location>
        <begin position="24"/>
        <end position="229"/>
    </location>
</feature>
<dbReference type="RefSeq" id="WP_275110005.1">
    <property type="nucleotide sequence ID" value="NZ_JAKJSC010000002.1"/>
</dbReference>
<name>A0ABT5VTC3_9BACT</name>
<comment type="caution">
    <text evidence="3">The sequence shown here is derived from an EMBL/GenBank/DDBJ whole genome shotgun (WGS) entry which is preliminary data.</text>
</comment>
<evidence type="ECO:0000256" key="1">
    <source>
        <dbReference type="SAM" id="SignalP"/>
    </source>
</evidence>
<gene>
    <name evidence="3" type="ORF">L3049_11690</name>
</gene>
<feature type="signal peptide" evidence="1">
    <location>
        <begin position="1"/>
        <end position="23"/>
    </location>
</feature>
<dbReference type="EMBL" id="JAKJSC010000002">
    <property type="protein sequence ID" value="MDE5418670.1"/>
    <property type="molecule type" value="Genomic_DNA"/>
</dbReference>
<sequence>MKTNFTKLLSVCFFLLLGYTASGQTDNQSVGATNVYTVTPESGSNGLLWAISGTQGTDWSVTAGSLTSASITVVWMKPGTYNMTFTETESHTGATCSTTQSLTVIVDADFSVAIADATISGSTITESCATGSTGNTDVTYTLTKTNGSENWTFDYTTNGLASEITGDDVAATGATYDLIISLTNTADGSDQIFTVEITDVKDSFGNPAGDVSANSVTIYGVPNTSVIGY</sequence>
<dbReference type="Proteomes" id="UP001528920">
    <property type="component" value="Unassembled WGS sequence"/>
</dbReference>
<dbReference type="InterPro" id="IPR002126">
    <property type="entry name" value="Cadherin-like_dom"/>
</dbReference>
<organism evidence="3 4">
    <name type="scientific">Paralabilibaculum antarcticum</name>
    <dbReference type="NCBI Taxonomy" id="2912572"/>
    <lineage>
        <taxon>Bacteria</taxon>
        <taxon>Pseudomonadati</taxon>
        <taxon>Bacteroidota</taxon>
        <taxon>Bacteroidia</taxon>
        <taxon>Marinilabiliales</taxon>
        <taxon>Marinifilaceae</taxon>
        <taxon>Paralabilibaculum</taxon>
    </lineage>
</organism>